<dbReference type="AlphaFoldDB" id="A0A9W9WQ28"/>
<sequence length="1070" mass="118931">MNKANQSVQAGSEATSRSAEQLIDKFESTFWTGAHIPAEAARNTVNIIDISTQFAAQKFADGATNAVNWIQIQYTPKSQEQDQSQLNATSMINTAREFVQALSKGSASVITSIIDATEYSATTPLYIPAMAAKGAVSAVKDSLKYSTESLARAATWAVMAWIRCLVRGRQEKSLTELLQVKRTPLAEIYPWVLDLQEEGTPNERIVHTLLQEEHLQWMDPLPGLELYGVEVLGPPENWAISETLTHHVECAHTIYDRAETLLYSAASVLPKDVPRQQYHRSFEAVHENSDIFARREQEVFGFCGVGLVFHPKAERPSYDKGKLIGHHGFVSVISNAKEVELTQSSATKLRFPLVGTVELSLDWLSRNTPNRPPISQTPSSYMSSRIRAWFGRRSSSWLEWISITGQEVFLSEKVGVLTTEQWPSEIWDSDQLRNCISALKRVLLAMEKLNESGGSCDTIPLLTRRDRSRKITTATVSYGKVRQFALLLSMPLQANDPVTVLKDGKWRIQTTEWCLDTADHWFGGGEETLNFLYRCSQGPGLSTFCLHLAALCAQMISVGLVTYCRGHCSDYLHNDISRPIEKFFLMGSDVSGPYLVAERVALTCLGDMLRKNVWVFSSDILSSTNPLLDAASNVVRRANFDVESTISELCDIWGGRILADGQTAKKGRVKISMGCGYLQQVYGVSSNTTLHWTPVDDGLGIPLSVLRNSSRVVVGATRINEHCRLTRDSCQRQLANSLFYMRAKPHWWQLTGLEPGIGLSLGGGPAALNASMTAAWTRFDGTTIKDSIISQWNATPLLTVLNEPWGLELSLCTGVARRVRFRELLDDAVASYLGRCVRNWEQIRGIITQIRSVQSDQDLAVLLSDTGPVNDKQFEVLREAVNVFLQAICHSRVSDGQLFLWWPEPNNFTPRGIKIDKSWWGSKNPWLRMLEDSERCAVFGIATTRCLLNDMVSTCPTPGAGLLSLNQRTELFLDTAISSSPGVPGARELTLVPGQWLVLHGKDNSRHVLHVKQVPSPGNAAFILDYHGIWSRPAIRLKGINLTICENIQLSGPGAHHLPGCEVVVRHKHH</sequence>
<reference evidence="1" key="2">
    <citation type="journal article" date="2023" name="IMA Fungus">
        <title>Comparative genomic study of the Penicillium genus elucidates a diverse pangenome and 15 lateral gene transfer events.</title>
        <authorList>
            <person name="Petersen C."/>
            <person name="Sorensen T."/>
            <person name="Nielsen M.R."/>
            <person name="Sondergaard T.E."/>
            <person name="Sorensen J.L."/>
            <person name="Fitzpatrick D.A."/>
            <person name="Frisvad J.C."/>
            <person name="Nielsen K.L."/>
        </authorList>
    </citation>
    <scope>NUCLEOTIDE SEQUENCE</scope>
    <source>
        <strain evidence="1">IBT 17660</strain>
    </source>
</reference>
<keyword evidence="2" id="KW-1185">Reference proteome</keyword>
<name>A0A9W9WQ28_9EURO</name>
<reference evidence="1" key="1">
    <citation type="submission" date="2022-12" db="EMBL/GenBank/DDBJ databases">
        <authorList>
            <person name="Petersen C."/>
        </authorList>
    </citation>
    <scope>NUCLEOTIDE SEQUENCE</scope>
    <source>
        <strain evidence="1">IBT 17660</strain>
    </source>
</reference>
<protein>
    <submittedName>
        <fullName evidence="1">Uncharacterized protein</fullName>
    </submittedName>
</protein>
<organism evidence="1 2">
    <name type="scientific">Penicillium desertorum</name>
    <dbReference type="NCBI Taxonomy" id="1303715"/>
    <lineage>
        <taxon>Eukaryota</taxon>
        <taxon>Fungi</taxon>
        <taxon>Dikarya</taxon>
        <taxon>Ascomycota</taxon>
        <taxon>Pezizomycotina</taxon>
        <taxon>Eurotiomycetes</taxon>
        <taxon>Eurotiomycetidae</taxon>
        <taxon>Eurotiales</taxon>
        <taxon>Aspergillaceae</taxon>
        <taxon>Penicillium</taxon>
    </lineage>
</organism>
<dbReference type="OrthoDB" id="428577at2759"/>
<evidence type="ECO:0000313" key="2">
    <source>
        <dbReference type="Proteomes" id="UP001147760"/>
    </source>
</evidence>
<comment type="caution">
    <text evidence="1">The sequence shown here is derived from an EMBL/GenBank/DDBJ whole genome shotgun (WGS) entry which is preliminary data.</text>
</comment>
<proteinExistence type="predicted"/>
<dbReference type="Proteomes" id="UP001147760">
    <property type="component" value="Unassembled WGS sequence"/>
</dbReference>
<gene>
    <name evidence="1" type="ORF">N7530_008895</name>
</gene>
<dbReference type="EMBL" id="JAPWDO010000005">
    <property type="protein sequence ID" value="KAJ5471538.1"/>
    <property type="molecule type" value="Genomic_DNA"/>
</dbReference>
<evidence type="ECO:0000313" key="1">
    <source>
        <dbReference type="EMBL" id="KAJ5471538.1"/>
    </source>
</evidence>
<accession>A0A9W9WQ28</accession>